<keyword evidence="1" id="KW-1133">Transmembrane helix</keyword>
<dbReference type="Proteomes" id="UP001155241">
    <property type="component" value="Unassembled WGS sequence"/>
</dbReference>
<name>A0A9X2JI38_9BACT</name>
<organism evidence="2 3">
    <name type="scientific">Aeoliella straminimaris</name>
    <dbReference type="NCBI Taxonomy" id="2954799"/>
    <lineage>
        <taxon>Bacteria</taxon>
        <taxon>Pseudomonadati</taxon>
        <taxon>Planctomycetota</taxon>
        <taxon>Planctomycetia</taxon>
        <taxon>Pirellulales</taxon>
        <taxon>Lacipirellulaceae</taxon>
        <taxon>Aeoliella</taxon>
    </lineage>
</organism>
<evidence type="ECO:0000256" key="1">
    <source>
        <dbReference type="SAM" id="Phobius"/>
    </source>
</evidence>
<dbReference type="RefSeq" id="WP_252854580.1">
    <property type="nucleotide sequence ID" value="NZ_JAMXLR010000073.1"/>
</dbReference>
<evidence type="ECO:0000313" key="3">
    <source>
        <dbReference type="Proteomes" id="UP001155241"/>
    </source>
</evidence>
<evidence type="ECO:0000313" key="2">
    <source>
        <dbReference type="EMBL" id="MCO6046466.1"/>
    </source>
</evidence>
<dbReference type="EMBL" id="JAMXLR010000073">
    <property type="protein sequence ID" value="MCO6046466.1"/>
    <property type="molecule type" value="Genomic_DNA"/>
</dbReference>
<keyword evidence="1" id="KW-0812">Transmembrane</keyword>
<keyword evidence="3" id="KW-1185">Reference proteome</keyword>
<reference evidence="2" key="1">
    <citation type="submission" date="2022-06" db="EMBL/GenBank/DDBJ databases">
        <title>Aeoliella straminimaris, a novel planctomycete from sediments.</title>
        <authorList>
            <person name="Vitorino I.R."/>
            <person name="Lage O.M."/>
        </authorList>
    </citation>
    <scope>NUCLEOTIDE SEQUENCE</scope>
    <source>
        <strain evidence="2">ICT_H6.2</strain>
    </source>
</reference>
<dbReference type="AlphaFoldDB" id="A0A9X2JI38"/>
<sequence length="96" mass="11361">MRYRLRTLVFVVPLVVAIVFSLIVREILHDHAVRNLEYAMTREQVLELCGPPQERPNGDEWTWTYDIWWAQGWANVYFDDQDQVHGIDIESPFDGL</sequence>
<accession>A0A9X2JI38</accession>
<keyword evidence="1" id="KW-0472">Membrane</keyword>
<feature type="transmembrane region" description="Helical" evidence="1">
    <location>
        <begin position="7"/>
        <end position="24"/>
    </location>
</feature>
<gene>
    <name evidence="2" type="ORF">NG895_21415</name>
</gene>
<proteinExistence type="predicted"/>
<protein>
    <submittedName>
        <fullName evidence="2">Uncharacterized protein</fullName>
    </submittedName>
</protein>
<comment type="caution">
    <text evidence="2">The sequence shown here is derived from an EMBL/GenBank/DDBJ whole genome shotgun (WGS) entry which is preliminary data.</text>
</comment>